<evidence type="ECO:0000256" key="2">
    <source>
        <dbReference type="RuleBase" id="RU362116"/>
    </source>
</evidence>
<dbReference type="Pfam" id="PF22692">
    <property type="entry name" value="LlgE_F_G_D1"/>
    <property type="match status" value="1"/>
</dbReference>
<keyword evidence="7" id="KW-1185">Reference proteome</keyword>
<sequence>MNNSMINAMVSMGGLQQKLDMISDNIANANTAGYKRKDSTFQDLLTNVKQQERAFEQPVRLTPLGYNVGWGSRLAAMQPDMTQGAVLQTGSPYDFAIQGSALFEVAVDDQGNRAYTRSGSFQLSINRNNEQVLTTADGYPVIAQTPAGEGRVVVPTGYSVRVDAYGNIQAVSPDKNTVANLGQLKLVEPVKPGSLTATADNLYVIADGTDVDQVVQRILPADTNDVRVMQGFLEQSNVDMTHEMSELMIVQRAYQMSARALSSSDTMMGLANNLRA</sequence>
<dbReference type="GO" id="GO:0071978">
    <property type="term" value="P:bacterial-type flagellum-dependent swarming motility"/>
    <property type="evidence" value="ECO:0007669"/>
    <property type="project" value="TreeGrafter"/>
</dbReference>
<dbReference type="InterPro" id="IPR037925">
    <property type="entry name" value="FlgE/F/G-like"/>
</dbReference>
<dbReference type="Pfam" id="PF06429">
    <property type="entry name" value="Flg_bbr_C"/>
    <property type="match status" value="1"/>
</dbReference>
<keyword evidence="6" id="KW-0282">Flagellum</keyword>
<dbReference type="RefSeq" id="WP_111144772.1">
    <property type="nucleotide sequence ID" value="NZ_QKRB01000006.1"/>
</dbReference>
<dbReference type="EMBL" id="QKRB01000006">
    <property type="protein sequence ID" value="PZD97809.1"/>
    <property type="molecule type" value="Genomic_DNA"/>
</dbReference>
<dbReference type="InterPro" id="IPR001444">
    <property type="entry name" value="Flag_bb_rod_N"/>
</dbReference>
<feature type="domain" description="Flagellar basal body rod protein N-terminal" evidence="3">
    <location>
        <begin position="15"/>
        <end position="35"/>
    </location>
</feature>
<keyword evidence="2" id="KW-0975">Bacterial flagellum</keyword>
<dbReference type="AlphaFoldDB" id="A0A2W1LGJ8"/>
<dbReference type="GO" id="GO:0009425">
    <property type="term" value="C:bacterial-type flagellum basal body"/>
    <property type="evidence" value="ECO:0007669"/>
    <property type="project" value="UniProtKB-SubCell"/>
</dbReference>
<proteinExistence type="inferred from homology"/>
<comment type="subcellular location">
    <subcellularLocation>
        <location evidence="2">Bacterial flagellum basal body</location>
    </subcellularLocation>
</comment>
<keyword evidence="6" id="KW-0969">Cilium</keyword>
<dbReference type="Pfam" id="PF00460">
    <property type="entry name" value="Flg_bb_rod"/>
    <property type="match status" value="1"/>
</dbReference>
<protein>
    <submittedName>
        <fullName evidence="6">Flagellar hook-basal body protein</fullName>
    </submittedName>
</protein>
<comment type="similarity">
    <text evidence="1 2">Belongs to the flagella basal body rod proteins family.</text>
</comment>
<gene>
    <name evidence="6" type="ORF">DNH61_00685</name>
</gene>
<reference evidence="6 7" key="1">
    <citation type="submission" date="2018-06" db="EMBL/GenBank/DDBJ databases">
        <title>Paenibacillus imtechensis sp. nov.</title>
        <authorList>
            <person name="Pinnaka A.K."/>
            <person name="Singh H."/>
            <person name="Kaur M."/>
        </authorList>
    </citation>
    <scope>NUCLEOTIDE SEQUENCE [LARGE SCALE GENOMIC DNA]</scope>
    <source>
        <strain evidence="6 7">SMB1</strain>
    </source>
</reference>
<evidence type="ECO:0000313" key="6">
    <source>
        <dbReference type="EMBL" id="PZD97809.1"/>
    </source>
</evidence>
<evidence type="ECO:0000259" key="5">
    <source>
        <dbReference type="Pfam" id="PF22692"/>
    </source>
</evidence>
<feature type="domain" description="Flagellar hook protein FlgE/F/G-like D1" evidence="5">
    <location>
        <begin position="96"/>
        <end position="170"/>
    </location>
</feature>
<evidence type="ECO:0000313" key="7">
    <source>
        <dbReference type="Proteomes" id="UP000249522"/>
    </source>
</evidence>
<dbReference type="PANTHER" id="PTHR30435">
    <property type="entry name" value="FLAGELLAR PROTEIN"/>
    <property type="match status" value="1"/>
</dbReference>
<dbReference type="InterPro" id="IPR020013">
    <property type="entry name" value="Flagellar_FlgE/F/G"/>
</dbReference>
<feature type="domain" description="Flagellar basal-body/hook protein C-terminal" evidence="4">
    <location>
        <begin position="229"/>
        <end position="274"/>
    </location>
</feature>
<evidence type="ECO:0000259" key="4">
    <source>
        <dbReference type="Pfam" id="PF06429"/>
    </source>
</evidence>
<evidence type="ECO:0000256" key="1">
    <source>
        <dbReference type="ARBA" id="ARBA00009677"/>
    </source>
</evidence>
<dbReference type="OrthoDB" id="9800375at2"/>
<organism evidence="6 7">
    <name type="scientific">Paenibacillus sambharensis</name>
    <dbReference type="NCBI Taxonomy" id="1803190"/>
    <lineage>
        <taxon>Bacteria</taxon>
        <taxon>Bacillati</taxon>
        <taxon>Bacillota</taxon>
        <taxon>Bacilli</taxon>
        <taxon>Bacillales</taxon>
        <taxon>Paenibacillaceae</taxon>
        <taxon>Paenibacillus</taxon>
    </lineage>
</organism>
<keyword evidence="6" id="KW-0966">Cell projection</keyword>
<dbReference type="Proteomes" id="UP000249522">
    <property type="component" value="Unassembled WGS sequence"/>
</dbReference>
<dbReference type="InterPro" id="IPR053967">
    <property type="entry name" value="LlgE_F_G-like_D1"/>
</dbReference>
<evidence type="ECO:0000259" key="3">
    <source>
        <dbReference type="Pfam" id="PF00460"/>
    </source>
</evidence>
<name>A0A2W1LGJ8_9BACL</name>
<dbReference type="NCBIfam" id="TIGR03506">
    <property type="entry name" value="FlgEFG_subfam"/>
    <property type="match status" value="1"/>
</dbReference>
<accession>A0A2W1LGJ8</accession>
<dbReference type="SUPFAM" id="SSF117143">
    <property type="entry name" value="Flagellar hook protein flgE"/>
    <property type="match status" value="1"/>
</dbReference>
<comment type="caution">
    <text evidence="6">The sequence shown here is derived from an EMBL/GenBank/DDBJ whole genome shotgun (WGS) entry which is preliminary data.</text>
</comment>
<dbReference type="InterPro" id="IPR010930">
    <property type="entry name" value="Flg_bb/hook_C_dom"/>
</dbReference>
<dbReference type="PANTHER" id="PTHR30435:SF19">
    <property type="entry name" value="FLAGELLAR BASAL-BODY ROD PROTEIN FLGG"/>
    <property type="match status" value="1"/>
</dbReference>